<keyword evidence="3" id="KW-0479">Metal-binding</keyword>
<evidence type="ECO:0000313" key="8">
    <source>
        <dbReference type="EMBL" id="EPY31606.1"/>
    </source>
</evidence>
<proteinExistence type="predicted"/>
<dbReference type="InterPro" id="IPR051426">
    <property type="entry name" value="Peflin/Sorcin_CaBP"/>
</dbReference>
<keyword evidence="2" id="KW-0963">Cytoplasm</keyword>
<accession>S9VX85</accession>
<dbReference type="PANTHER" id="PTHR46212">
    <property type="entry name" value="PEFLIN"/>
    <property type="match status" value="1"/>
</dbReference>
<keyword evidence="9" id="KW-1185">Reference proteome</keyword>
<protein>
    <submittedName>
        <fullName evidence="8">Programmed cell death 6 protein-like protein</fullName>
    </submittedName>
</protein>
<feature type="domain" description="EF-hand" evidence="6">
    <location>
        <begin position="1"/>
        <end position="25"/>
    </location>
</feature>
<dbReference type="SUPFAM" id="SSF47473">
    <property type="entry name" value="EF-hand"/>
    <property type="match status" value="1"/>
</dbReference>
<dbReference type="InterPro" id="IPR011992">
    <property type="entry name" value="EF-hand-dom_pair"/>
</dbReference>
<evidence type="ECO:0000256" key="4">
    <source>
        <dbReference type="ARBA" id="ARBA00022737"/>
    </source>
</evidence>
<reference evidence="8" key="2">
    <citation type="submission" date="2013-03" db="EMBL/GenBank/DDBJ databases">
        <authorList>
            <person name="Motta M.C.M."/>
            <person name="Martins A.C.A."/>
            <person name="Preta C.M.C.C."/>
            <person name="Silva R."/>
            <person name="de Souza S.S."/>
            <person name="Klein C.C."/>
            <person name="de Almeida L.G.P."/>
            <person name="Cunha O.L."/>
            <person name="Colabardini A.C."/>
            <person name="Lima B.A."/>
            <person name="Machado C.R."/>
            <person name="Soares C.M.A."/>
            <person name="de Menezes C.B.A."/>
            <person name="Bartolomeu D.C."/>
            <person name="Grisard E.C."/>
            <person name="Fantinatti-Garboggini F."/>
            <person name="Rodrigues-Luiz G.F."/>
            <person name="Wagner G."/>
            <person name="Goldman G.H."/>
            <person name="Fietto J.L.R."/>
            <person name="Ciapina L.P."/>
            <person name="Brocchi M."/>
            <person name="Elias M.C."/>
            <person name="Goldman M.H.S."/>
            <person name="Sagot M.-F."/>
            <person name="Pereira M."/>
            <person name="Stoco P.H."/>
            <person name="Teixeira S.M.R."/>
            <person name="de Mendonca-Neto R.P."/>
            <person name="Maciel T.E.F."/>
            <person name="Mendes T.A.O."/>
            <person name="Urmenyi T.P."/>
            <person name="Teixeira M.M.G."/>
            <person name="de Camargo E.F.P."/>
            <person name="de Sousa W."/>
            <person name="Schenkman S."/>
            <person name="de Vasconcelos A.T.R."/>
        </authorList>
    </citation>
    <scope>NUCLEOTIDE SEQUENCE</scope>
</reference>
<reference evidence="8 9" key="1">
    <citation type="journal article" date="2013" name="PLoS ONE">
        <title>Predicting the Proteins of Angomonas deanei, Strigomonas culicis and Their Respective Endosymbionts Reveals New Aspects of the Trypanosomatidae Family.</title>
        <authorList>
            <person name="Motta M.C."/>
            <person name="Martins A.C."/>
            <person name="de Souza S.S."/>
            <person name="Catta-Preta C.M."/>
            <person name="Silva R."/>
            <person name="Klein C.C."/>
            <person name="de Almeida L.G."/>
            <person name="de Lima Cunha O."/>
            <person name="Ciapina L.P."/>
            <person name="Brocchi M."/>
            <person name="Colabardini A.C."/>
            <person name="de Araujo Lima B."/>
            <person name="Machado C.R."/>
            <person name="de Almeida Soares C.M."/>
            <person name="Probst C.M."/>
            <person name="de Menezes C.B."/>
            <person name="Thompson C.E."/>
            <person name="Bartholomeu D.C."/>
            <person name="Gradia D.F."/>
            <person name="Pavoni D.P."/>
            <person name="Grisard E.C."/>
            <person name="Fantinatti-Garboggini F."/>
            <person name="Marchini F.K."/>
            <person name="Rodrigues-Luiz G.F."/>
            <person name="Wagner G."/>
            <person name="Goldman G.H."/>
            <person name="Fietto J.L."/>
            <person name="Elias M.C."/>
            <person name="Goldman M.H."/>
            <person name="Sagot M.F."/>
            <person name="Pereira M."/>
            <person name="Stoco P.H."/>
            <person name="de Mendonca-Neto R.P."/>
            <person name="Teixeira S.M."/>
            <person name="Maciel T.E."/>
            <person name="de Oliveira Mendes T.A."/>
            <person name="Urmenyi T.P."/>
            <person name="de Souza W."/>
            <person name="Schenkman S."/>
            <person name="de Vasconcelos A.T."/>
        </authorList>
    </citation>
    <scope>NUCLEOTIDE SEQUENCE [LARGE SCALE GENOMIC DNA]</scope>
</reference>
<keyword evidence="5" id="KW-0106">Calcium</keyword>
<dbReference type="PANTHER" id="PTHR46212:SF3">
    <property type="entry name" value="GH27120P"/>
    <property type="match status" value="1"/>
</dbReference>
<evidence type="ECO:0000259" key="6">
    <source>
        <dbReference type="PROSITE" id="PS50222"/>
    </source>
</evidence>
<dbReference type="InterPro" id="IPR018247">
    <property type="entry name" value="EF_Hand_1_Ca_BS"/>
</dbReference>
<evidence type="ECO:0000256" key="3">
    <source>
        <dbReference type="ARBA" id="ARBA00022723"/>
    </source>
</evidence>
<comment type="subcellular location">
    <subcellularLocation>
        <location evidence="1">Cytoplasm</location>
    </subcellularLocation>
</comment>
<dbReference type="GO" id="GO:0005737">
    <property type="term" value="C:cytoplasm"/>
    <property type="evidence" value="ECO:0007669"/>
    <property type="project" value="UniProtKB-SubCell"/>
</dbReference>
<dbReference type="OrthoDB" id="186625at2759"/>
<evidence type="ECO:0000256" key="2">
    <source>
        <dbReference type="ARBA" id="ARBA00022490"/>
    </source>
</evidence>
<dbReference type="GO" id="GO:0005509">
    <property type="term" value="F:calcium ion binding"/>
    <property type="evidence" value="ECO:0007669"/>
    <property type="project" value="InterPro"/>
</dbReference>
<dbReference type="Gene3D" id="1.10.238.10">
    <property type="entry name" value="EF-hand"/>
    <property type="match status" value="1"/>
</dbReference>
<dbReference type="GO" id="GO:0048306">
    <property type="term" value="F:calcium-dependent protein binding"/>
    <property type="evidence" value="ECO:0007669"/>
    <property type="project" value="UniProtKB-ARBA"/>
</dbReference>
<dbReference type="Proteomes" id="UP000015354">
    <property type="component" value="Unassembled WGS sequence"/>
</dbReference>
<dbReference type="PROSITE" id="PS00018">
    <property type="entry name" value="EF_HAND_1"/>
    <property type="match status" value="1"/>
</dbReference>
<dbReference type="EMBL" id="ATMH01007559">
    <property type="protein sequence ID" value="EPY23681.1"/>
    <property type="molecule type" value="Genomic_DNA"/>
</dbReference>
<dbReference type="Pfam" id="PF13499">
    <property type="entry name" value="EF-hand_7"/>
    <property type="match status" value="1"/>
</dbReference>
<evidence type="ECO:0000313" key="7">
    <source>
        <dbReference type="EMBL" id="EPY23681.1"/>
    </source>
</evidence>
<dbReference type="EMBL" id="ATMH01003371">
    <property type="protein sequence ID" value="EPY31606.1"/>
    <property type="molecule type" value="Genomic_DNA"/>
</dbReference>
<name>S9VX85_9TRYP</name>
<evidence type="ECO:0000256" key="1">
    <source>
        <dbReference type="ARBA" id="ARBA00004496"/>
    </source>
</evidence>
<comment type="caution">
    <text evidence="8">The sequence shown here is derived from an EMBL/GenBank/DDBJ whole genome shotgun (WGS) entry which is preliminary data.</text>
</comment>
<evidence type="ECO:0000313" key="9">
    <source>
        <dbReference type="Proteomes" id="UP000015354"/>
    </source>
</evidence>
<dbReference type="PROSITE" id="PS50222">
    <property type="entry name" value="EF_HAND_2"/>
    <property type="match status" value="1"/>
</dbReference>
<organism evidence="8 9">
    <name type="scientific">Strigomonas culicis</name>
    <dbReference type="NCBI Taxonomy" id="28005"/>
    <lineage>
        <taxon>Eukaryota</taxon>
        <taxon>Discoba</taxon>
        <taxon>Euglenozoa</taxon>
        <taxon>Kinetoplastea</taxon>
        <taxon>Metakinetoplastina</taxon>
        <taxon>Trypanosomatida</taxon>
        <taxon>Trypanosomatidae</taxon>
        <taxon>Strigomonadinae</taxon>
        <taxon>Strigomonas</taxon>
    </lineage>
</organism>
<dbReference type="AlphaFoldDB" id="S9VX85"/>
<evidence type="ECO:0000256" key="5">
    <source>
        <dbReference type="ARBA" id="ARBA00022837"/>
    </source>
</evidence>
<sequence length="121" mass="13999">MFDKDGSGQITMDEFGEMHKFIQSMMTGFRQRDTSGDGRLHGNEIRVALREGGYQLSEDTFQSMMRKFDRQKRGSLGFDDYVELSIFLSKARNVFSFYDRQRVGQVTFTFDTFALGTLTVM</sequence>
<dbReference type="InterPro" id="IPR002048">
    <property type="entry name" value="EF_hand_dom"/>
</dbReference>
<gene>
    <name evidence="8" type="ORF">STCU_03371</name>
    <name evidence="7" type="ORF">STCU_07559</name>
</gene>
<keyword evidence="4" id="KW-0677">Repeat</keyword>